<evidence type="ECO:0000256" key="6">
    <source>
        <dbReference type="PROSITE-ProRule" id="PRU00433"/>
    </source>
</evidence>
<dbReference type="Pfam" id="PF00034">
    <property type="entry name" value="Cytochrom_C"/>
    <property type="match status" value="1"/>
</dbReference>
<keyword evidence="1" id="KW-0813">Transport</keyword>
<feature type="chain" id="PRO_5045145124" evidence="7">
    <location>
        <begin position="24"/>
        <end position="108"/>
    </location>
</feature>
<dbReference type="InterPro" id="IPR050597">
    <property type="entry name" value="Cytochrome_c_Oxidase_Subunit"/>
</dbReference>
<sequence length="108" mass="11563">MTRLQLFGLAAAAVLFCVGTAQANGDKANGRTLVYTCNGCHGVPGTTNAYPQYPVPKIAGQNEQYIISALHEYKSGDRTHPTMMAQAQSLSDQEIEDIAAYLSSITPK</sequence>
<keyword evidence="7" id="KW-0732">Signal</keyword>
<comment type="caution">
    <text evidence="9">The sequence shown here is derived from an EMBL/GenBank/DDBJ whole genome shotgun (WGS) entry which is preliminary data.</text>
</comment>
<organism evidence="9 10">
    <name type="scientific">Dyella jejuensis</name>
    <dbReference type="NCBI Taxonomy" id="1432009"/>
    <lineage>
        <taxon>Bacteria</taxon>
        <taxon>Pseudomonadati</taxon>
        <taxon>Pseudomonadota</taxon>
        <taxon>Gammaproteobacteria</taxon>
        <taxon>Lysobacterales</taxon>
        <taxon>Rhodanobacteraceae</taxon>
        <taxon>Dyella</taxon>
    </lineage>
</organism>
<feature type="signal peptide" evidence="7">
    <location>
        <begin position="1"/>
        <end position="23"/>
    </location>
</feature>
<name>A0ABW8JGL0_9GAMM</name>
<dbReference type="InterPro" id="IPR036909">
    <property type="entry name" value="Cyt_c-like_dom_sf"/>
</dbReference>
<evidence type="ECO:0000256" key="2">
    <source>
        <dbReference type="ARBA" id="ARBA00022617"/>
    </source>
</evidence>
<keyword evidence="4" id="KW-0249">Electron transport</keyword>
<feature type="domain" description="Cytochrome c" evidence="8">
    <location>
        <begin position="25"/>
        <end position="106"/>
    </location>
</feature>
<accession>A0ABW8JGL0</accession>
<evidence type="ECO:0000256" key="7">
    <source>
        <dbReference type="SAM" id="SignalP"/>
    </source>
</evidence>
<evidence type="ECO:0000256" key="4">
    <source>
        <dbReference type="ARBA" id="ARBA00022982"/>
    </source>
</evidence>
<dbReference type="RefSeq" id="WP_404546657.1">
    <property type="nucleotide sequence ID" value="NZ_JADIKJ010000007.1"/>
</dbReference>
<evidence type="ECO:0000313" key="9">
    <source>
        <dbReference type="EMBL" id="MFK2900228.1"/>
    </source>
</evidence>
<reference evidence="9 10" key="1">
    <citation type="submission" date="2020-10" db="EMBL/GenBank/DDBJ databases">
        <title>Phylogeny of dyella-like bacteria.</title>
        <authorList>
            <person name="Fu J."/>
        </authorList>
    </citation>
    <scope>NUCLEOTIDE SEQUENCE [LARGE SCALE GENOMIC DNA]</scope>
    <source>
        <strain evidence="9 10">JP1</strain>
    </source>
</reference>
<dbReference type="PANTHER" id="PTHR33751">
    <property type="entry name" value="CBB3-TYPE CYTOCHROME C OXIDASE SUBUNIT FIXP"/>
    <property type="match status" value="1"/>
</dbReference>
<keyword evidence="2 6" id="KW-0349">Heme</keyword>
<proteinExistence type="predicted"/>
<dbReference type="Proteomes" id="UP001620461">
    <property type="component" value="Unassembled WGS sequence"/>
</dbReference>
<keyword evidence="3 6" id="KW-0479">Metal-binding</keyword>
<keyword evidence="10" id="KW-1185">Reference proteome</keyword>
<evidence type="ECO:0000256" key="5">
    <source>
        <dbReference type="ARBA" id="ARBA00023004"/>
    </source>
</evidence>
<dbReference type="PANTHER" id="PTHR33751:SF9">
    <property type="entry name" value="CYTOCHROME C4"/>
    <property type="match status" value="1"/>
</dbReference>
<gene>
    <name evidence="9" type="ORF">ISP15_07760</name>
</gene>
<dbReference type="EMBL" id="JADIKJ010000007">
    <property type="protein sequence ID" value="MFK2900228.1"/>
    <property type="molecule type" value="Genomic_DNA"/>
</dbReference>
<keyword evidence="5 6" id="KW-0408">Iron</keyword>
<evidence type="ECO:0000259" key="8">
    <source>
        <dbReference type="PROSITE" id="PS51007"/>
    </source>
</evidence>
<dbReference type="InterPro" id="IPR009056">
    <property type="entry name" value="Cyt_c-like_dom"/>
</dbReference>
<evidence type="ECO:0000313" key="10">
    <source>
        <dbReference type="Proteomes" id="UP001620461"/>
    </source>
</evidence>
<dbReference type="SUPFAM" id="SSF46626">
    <property type="entry name" value="Cytochrome c"/>
    <property type="match status" value="1"/>
</dbReference>
<protein>
    <submittedName>
        <fullName evidence="9">Cytochrome c</fullName>
    </submittedName>
</protein>
<dbReference type="PROSITE" id="PS51007">
    <property type="entry name" value="CYTC"/>
    <property type="match status" value="1"/>
</dbReference>
<evidence type="ECO:0000256" key="1">
    <source>
        <dbReference type="ARBA" id="ARBA00022448"/>
    </source>
</evidence>
<dbReference type="Gene3D" id="1.10.760.10">
    <property type="entry name" value="Cytochrome c-like domain"/>
    <property type="match status" value="1"/>
</dbReference>
<evidence type="ECO:0000256" key="3">
    <source>
        <dbReference type="ARBA" id="ARBA00022723"/>
    </source>
</evidence>